<accession>A0A1B2EYE7</accession>
<dbReference type="KEGG" id="moc:BB934_43000"/>
<dbReference type="EMBL" id="CP016620">
    <property type="protein sequence ID" value="ANY84991.1"/>
    <property type="molecule type" value="Genomic_DNA"/>
</dbReference>
<name>A0A1B2EYE7_9HYPH</name>
<protein>
    <submittedName>
        <fullName evidence="1">Uncharacterized protein</fullName>
    </submittedName>
</protein>
<reference evidence="1" key="1">
    <citation type="submission" date="2016-07" db="EMBL/GenBank/DDBJ databases">
        <title>Microvirga ossetica sp. nov. a new species of rhizobia isolated from root nodules of the legume species Vicia alpestris Steven originated from North Ossetia region in the Caucasus.</title>
        <authorList>
            <person name="Safronova V.I."/>
            <person name="Kuznetsova I.G."/>
            <person name="Sazanova A.L."/>
            <person name="Belimov A."/>
            <person name="Andronov E."/>
            <person name="Osledkin Y.S."/>
            <person name="Onishchuk O.P."/>
            <person name="Kurchak O.N."/>
            <person name="Shaposhnikov A.I."/>
            <person name="Willems A."/>
            <person name="Tikhonovich I.A."/>
        </authorList>
    </citation>
    <scope>NUCLEOTIDE SEQUENCE [LARGE SCALE GENOMIC DNA]</scope>
    <source>
        <strain evidence="1">V5/3M</strain>
        <plasmid evidence="1">unnamed4</plasmid>
    </source>
</reference>
<evidence type="ECO:0000313" key="1">
    <source>
        <dbReference type="EMBL" id="ANY84991.1"/>
    </source>
</evidence>
<dbReference type="AlphaFoldDB" id="A0A1B2EYE7"/>
<geneLocation type="plasmid" evidence="1">
    <name>unnamed4</name>
</geneLocation>
<gene>
    <name evidence="1" type="ORF">BB934_43000</name>
</gene>
<sequence>MAFSAWAPAQECIGFGMIYSAVQAHGRMDVALPPGPNFFLFGDPAQCERSLEAAGFLSVTVAKVPLVWRVASPDEPVEVITKGTVRAAALLRAQAPDALAAIRDAVRQAVGAFARNGAFELMMPAVVATAEKP</sequence>
<keyword evidence="1" id="KW-0614">Plasmid</keyword>
<organism evidence="1">
    <name type="scientific">Microvirga ossetica</name>
    <dbReference type="NCBI Taxonomy" id="1882682"/>
    <lineage>
        <taxon>Bacteria</taxon>
        <taxon>Pseudomonadati</taxon>
        <taxon>Pseudomonadota</taxon>
        <taxon>Alphaproteobacteria</taxon>
        <taxon>Hyphomicrobiales</taxon>
        <taxon>Methylobacteriaceae</taxon>
        <taxon>Microvirga</taxon>
    </lineage>
</organism>
<proteinExistence type="predicted"/>